<dbReference type="PROSITE" id="PS50097">
    <property type="entry name" value="BTB"/>
    <property type="match status" value="1"/>
</dbReference>
<feature type="domain" description="BTB" evidence="1">
    <location>
        <begin position="14"/>
        <end position="75"/>
    </location>
</feature>
<evidence type="ECO:0000313" key="2">
    <source>
        <dbReference type="EMBL" id="KAK8786604.1"/>
    </source>
</evidence>
<dbReference type="Gene3D" id="3.30.710.10">
    <property type="entry name" value="Potassium Channel Kv1.1, Chain A"/>
    <property type="match status" value="1"/>
</dbReference>
<name>A0AAQ4FH00_AMBAM</name>
<dbReference type="EMBL" id="JARKHS020002595">
    <property type="protein sequence ID" value="KAK8786604.1"/>
    <property type="molecule type" value="Genomic_DNA"/>
</dbReference>
<reference evidence="2 3" key="1">
    <citation type="journal article" date="2023" name="Arcadia Sci">
        <title>De novo assembly of a long-read Amblyomma americanum tick genome.</title>
        <authorList>
            <person name="Chou S."/>
            <person name="Poskanzer K.E."/>
            <person name="Rollins M."/>
            <person name="Thuy-Boun P.S."/>
        </authorList>
    </citation>
    <scope>NUCLEOTIDE SEQUENCE [LARGE SCALE GENOMIC DNA]</scope>
    <source>
        <strain evidence="2">F_SG_1</strain>
        <tissue evidence="2">Salivary glands</tissue>
    </source>
</reference>
<evidence type="ECO:0000259" key="1">
    <source>
        <dbReference type="PROSITE" id="PS50097"/>
    </source>
</evidence>
<keyword evidence="3" id="KW-1185">Reference proteome</keyword>
<comment type="caution">
    <text evidence="2">The sequence shown here is derived from an EMBL/GenBank/DDBJ whole genome shotgun (WGS) entry which is preliminary data.</text>
</comment>
<dbReference type="InterPro" id="IPR011333">
    <property type="entry name" value="SKP1/BTB/POZ_sf"/>
</dbReference>
<dbReference type="Pfam" id="PF00651">
    <property type="entry name" value="BTB"/>
    <property type="match status" value="1"/>
</dbReference>
<sequence length="75" mass="8532">MLSFEKHLGDGELADVEIEADFHQFPGHRGSFKAHRMILALQNDIFKTMLYGPFPKEDRVVITDLHPDGVLGLLR</sequence>
<proteinExistence type="predicted"/>
<accession>A0AAQ4FH00</accession>
<dbReference type="AlphaFoldDB" id="A0AAQ4FH00"/>
<organism evidence="2 3">
    <name type="scientific">Amblyomma americanum</name>
    <name type="common">Lone star tick</name>
    <dbReference type="NCBI Taxonomy" id="6943"/>
    <lineage>
        <taxon>Eukaryota</taxon>
        <taxon>Metazoa</taxon>
        <taxon>Ecdysozoa</taxon>
        <taxon>Arthropoda</taxon>
        <taxon>Chelicerata</taxon>
        <taxon>Arachnida</taxon>
        <taxon>Acari</taxon>
        <taxon>Parasitiformes</taxon>
        <taxon>Ixodida</taxon>
        <taxon>Ixodoidea</taxon>
        <taxon>Ixodidae</taxon>
        <taxon>Amblyomminae</taxon>
        <taxon>Amblyomma</taxon>
    </lineage>
</organism>
<dbReference type="SUPFAM" id="SSF54695">
    <property type="entry name" value="POZ domain"/>
    <property type="match status" value="1"/>
</dbReference>
<dbReference type="Proteomes" id="UP001321473">
    <property type="component" value="Unassembled WGS sequence"/>
</dbReference>
<dbReference type="InterPro" id="IPR000210">
    <property type="entry name" value="BTB/POZ_dom"/>
</dbReference>
<protein>
    <recommendedName>
        <fullName evidence="1">BTB domain-containing protein</fullName>
    </recommendedName>
</protein>
<gene>
    <name evidence="2" type="ORF">V5799_023620</name>
</gene>
<evidence type="ECO:0000313" key="3">
    <source>
        <dbReference type="Proteomes" id="UP001321473"/>
    </source>
</evidence>
<dbReference type="CDD" id="cd18186">
    <property type="entry name" value="BTB_POZ_ZBTB_KLHL-like"/>
    <property type="match status" value="1"/>
</dbReference>